<keyword evidence="2" id="KW-0808">Transferase</keyword>
<feature type="domain" description="Methyltransferase" evidence="1">
    <location>
        <begin position="48"/>
        <end position="109"/>
    </location>
</feature>
<dbReference type="GO" id="GO:0032259">
    <property type="term" value="P:methylation"/>
    <property type="evidence" value="ECO:0007669"/>
    <property type="project" value="UniProtKB-KW"/>
</dbReference>
<accession>A0ABT6R1D6</accession>
<name>A0ABT6R1D6_9BACL</name>
<dbReference type="CDD" id="cd02440">
    <property type="entry name" value="AdoMet_MTases"/>
    <property type="match status" value="1"/>
</dbReference>
<dbReference type="InterPro" id="IPR029063">
    <property type="entry name" value="SAM-dependent_MTases_sf"/>
</dbReference>
<dbReference type="InterPro" id="IPR025714">
    <property type="entry name" value="Methyltranfer_dom"/>
</dbReference>
<dbReference type="SUPFAM" id="SSF53335">
    <property type="entry name" value="S-adenosyl-L-methionine-dependent methyltransferases"/>
    <property type="match status" value="1"/>
</dbReference>
<dbReference type="EMBL" id="JASBQV010000007">
    <property type="protein sequence ID" value="MDI3234612.1"/>
    <property type="molecule type" value="Genomic_DNA"/>
</dbReference>
<gene>
    <name evidence="2" type="ORF">QK289_06300</name>
</gene>
<reference evidence="2 3" key="1">
    <citation type="submission" date="2023-04" db="EMBL/GenBank/DDBJ databases">
        <title>Antarctic isolates genomes.</title>
        <authorList>
            <person name="Dimov S.G."/>
        </authorList>
    </citation>
    <scope>NUCLEOTIDE SEQUENCE [LARGE SCALE GENOMIC DNA]</scope>
    <source>
        <strain evidence="2 3">AL19</strain>
    </source>
</reference>
<dbReference type="GO" id="GO:0008168">
    <property type="term" value="F:methyltransferase activity"/>
    <property type="evidence" value="ECO:0007669"/>
    <property type="project" value="UniProtKB-KW"/>
</dbReference>
<keyword evidence="2" id="KW-0489">Methyltransferase</keyword>
<keyword evidence="3" id="KW-1185">Reference proteome</keyword>
<sequence length="210" mass="25131">MNEQDYEARLHIKTIEVQQLYNAFSHYNRYEPTPYAALEELCAVYPFDQTDTVIDFGCGKGRLNFYLHDRFDCSVIGIEMNGQFYEDALANQMAYTKKMKKRRGSIRFEHTYAEAYSIPDDVTTCYFFNPFSIQIFMKVVDQILVSVERHPRPVDLILYYPADEYRYYLEHQTVFEQIEEVRLKELFEKNHDERFVIYRTGLSQEVPKRV</sequence>
<evidence type="ECO:0000313" key="2">
    <source>
        <dbReference type="EMBL" id="MDI3234612.1"/>
    </source>
</evidence>
<proteinExistence type="predicted"/>
<comment type="caution">
    <text evidence="2">The sequence shown here is derived from an EMBL/GenBank/DDBJ whole genome shotgun (WGS) entry which is preliminary data.</text>
</comment>
<dbReference type="Proteomes" id="UP001243286">
    <property type="component" value="Unassembled WGS sequence"/>
</dbReference>
<protein>
    <submittedName>
        <fullName evidence="2">Methyltransferase</fullName>
    </submittedName>
</protein>
<evidence type="ECO:0000313" key="3">
    <source>
        <dbReference type="Proteomes" id="UP001243286"/>
    </source>
</evidence>
<organism evidence="2 3">
    <name type="scientific">Exiguobacterium antarcticum</name>
    <dbReference type="NCBI Taxonomy" id="132920"/>
    <lineage>
        <taxon>Bacteria</taxon>
        <taxon>Bacillati</taxon>
        <taxon>Bacillota</taxon>
        <taxon>Bacilli</taxon>
        <taxon>Bacillales</taxon>
        <taxon>Bacillales Family XII. Incertae Sedis</taxon>
        <taxon>Exiguobacterium</taxon>
    </lineage>
</organism>
<evidence type="ECO:0000259" key="1">
    <source>
        <dbReference type="Pfam" id="PF13679"/>
    </source>
</evidence>
<dbReference type="RefSeq" id="WP_014971683.1">
    <property type="nucleotide sequence ID" value="NZ_JASBQV010000007.1"/>
</dbReference>
<dbReference type="Pfam" id="PF13679">
    <property type="entry name" value="Methyltransf_32"/>
    <property type="match status" value="1"/>
</dbReference>
<dbReference type="Gene3D" id="3.40.50.150">
    <property type="entry name" value="Vaccinia Virus protein VP39"/>
    <property type="match status" value="1"/>
</dbReference>